<feature type="domain" description="HD-GYP" evidence="1">
    <location>
        <begin position="104"/>
        <end position="301"/>
    </location>
</feature>
<accession>A0A859FC44</accession>
<dbReference type="InterPro" id="IPR037522">
    <property type="entry name" value="HD_GYP_dom"/>
</dbReference>
<dbReference type="CDD" id="cd00077">
    <property type="entry name" value="HDc"/>
    <property type="match status" value="1"/>
</dbReference>
<dbReference type="InterPro" id="IPR003607">
    <property type="entry name" value="HD/PDEase_dom"/>
</dbReference>
<dbReference type="AlphaFoldDB" id="A0A859FC44"/>
<gene>
    <name evidence="2" type="ORF">FLK61_29240</name>
</gene>
<dbReference type="SUPFAM" id="SSF109604">
    <property type="entry name" value="HD-domain/PDEase-like"/>
    <property type="match status" value="1"/>
</dbReference>
<dbReference type="EMBL" id="CP041372">
    <property type="protein sequence ID" value="QKS70819.1"/>
    <property type="molecule type" value="Genomic_DNA"/>
</dbReference>
<protein>
    <submittedName>
        <fullName evidence="2">HD-GYP domain-containing protein</fullName>
    </submittedName>
</protein>
<dbReference type="KEGG" id="psua:FLK61_29240"/>
<sequence>MIRIGKEEWNDKLVGLTIEEDIITASGQLLLNKGTILQSQHLELLKNHYIDYICIRKHHHQENDSFYKKYDSNISELKNVFKAVINREAPALREFMIPFMPIIKNVLEKPYLFLELHNIRGHDEYTYRHSLNVGLFAATIGRILKVSDEEVLELAKCGLMHDIGKLHIDSTILTKDSGLTDAEFAEIKKHPLYGKAILEKMNGVTQEHMDATLYHHERLDGSGYPYQLVGDDIPLSAQIIAIADMYDAISSDRAYRGKFSPFDTLQILKDDTFNGKLQASISLPFINHILNGYRGNSVLLNNGKTGTVIRFDLDHIDSPLVKIDQKVVDLRKHSDLSVVQIYHANDVQLILE</sequence>
<dbReference type="Pfam" id="PF13487">
    <property type="entry name" value="HD_5"/>
    <property type="match status" value="1"/>
</dbReference>
<keyword evidence="3" id="KW-1185">Reference proteome</keyword>
<dbReference type="SMART" id="SM00471">
    <property type="entry name" value="HDc"/>
    <property type="match status" value="1"/>
</dbReference>
<dbReference type="PROSITE" id="PS51832">
    <property type="entry name" value="HD_GYP"/>
    <property type="match status" value="1"/>
</dbReference>
<dbReference type="RefSeq" id="WP_176008853.1">
    <property type="nucleotide sequence ID" value="NZ_CP041372.2"/>
</dbReference>
<dbReference type="PANTHER" id="PTHR43155">
    <property type="entry name" value="CYCLIC DI-GMP PHOSPHODIESTERASE PA4108-RELATED"/>
    <property type="match status" value="1"/>
</dbReference>
<dbReference type="Proteomes" id="UP000318138">
    <property type="component" value="Chromosome"/>
</dbReference>
<dbReference type="Gene3D" id="1.10.3210.10">
    <property type="entry name" value="Hypothetical protein af1432"/>
    <property type="match status" value="1"/>
</dbReference>
<evidence type="ECO:0000259" key="1">
    <source>
        <dbReference type="PROSITE" id="PS51832"/>
    </source>
</evidence>
<proteinExistence type="predicted"/>
<evidence type="ECO:0000313" key="3">
    <source>
        <dbReference type="Proteomes" id="UP000318138"/>
    </source>
</evidence>
<name>A0A859FC44_9BACI</name>
<dbReference type="PANTHER" id="PTHR43155:SF2">
    <property type="entry name" value="CYCLIC DI-GMP PHOSPHODIESTERASE PA4108"/>
    <property type="match status" value="1"/>
</dbReference>
<reference evidence="3" key="1">
    <citation type="submission" date="2019-07" db="EMBL/GenBank/DDBJ databases">
        <title>Bacillus alkalisoli sp. nov. isolated from saline soil.</title>
        <authorList>
            <person name="Sun J.-Q."/>
            <person name="Xu L."/>
        </authorList>
    </citation>
    <scope>NUCLEOTIDE SEQUENCE [LARGE SCALE GENOMIC DNA]</scope>
    <source>
        <strain evidence="3">M4U3P1</strain>
    </source>
</reference>
<organism evidence="2 3">
    <name type="scientific">Paenalkalicoccus suaedae</name>
    <dbReference type="NCBI Taxonomy" id="2592382"/>
    <lineage>
        <taxon>Bacteria</taxon>
        <taxon>Bacillati</taxon>
        <taxon>Bacillota</taxon>
        <taxon>Bacilli</taxon>
        <taxon>Bacillales</taxon>
        <taxon>Bacillaceae</taxon>
        <taxon>Paenalkalicoccus</taxon>
    </lineage>
</organism>
<evidence type="ECO:0000313" key="2">
    <source>
        <dbReference type="EMBL" id="QKS70819.1"/>
    </source>
</evidence>